<reference evidence="1" key="1">
    <citation type="submission" date="2019-07" db="EMBL/GenBank/DDBJ databases">
        <authorList>
            <person name="Dittberner H."/>
        </authorList>
    </citation>
    <scope>NUCLEOTIDE SEQUENCE [LARGE SCALE GENOMIC DNA]</scope>
</reference>
<sequence>MARRHQRDKKNLGVIRDWLGKIHRIHHDVKKCNHDVSCNHFMHQGNMEPLHEIPLAQRVGQETRMLLDITLSLKGACPMEWRRTVDMHWSRRQMAECGDKW</sequence>
<evidence type="ECO:0000313" key="2">
    <source>
        <dbReference type="Proteomes" id="UP000489600"/>
    </source>
</evidence>
<name>A0A565CPJ7_9BRAS</name>
<organism evidence="1 2">
    <name type="scientific">Arabis nemorensis</name>
    <dbReference type="NCBI Taxonomy" id="586526"/>
    <lineage>
        <taxon>Eukaryota</taxon>
        <taxon>Viridiplantae</taxon>
        <taxon>Streptophyta</taxon>
        <taxon>Embryophyta</taxon>
        <taxon>Tracheophyta</taxon>
        <taxon>Spermatophyta</taxon>
        <taxon>Magnoliopsida</taxon>
        <taxon>eudicotyledons</taxon>
        <taxon>Gunneridae</taxon>
        <taxon>Pentapetalae</taxon>
        <taxon>rosids</taxon>
        <taxon>malvids</taxon>
        <taxon>Brassicales</taxon>
        <taxon>Brassicaceae</taxon>
        <taxon>Arabideae</taxon>
        <taxon>Arabis</taxon>
    </lineage>
</organism>
<keyword evidence="2" id="KW-1185">Reference proteome</keyword>
<comment type="caution">
    <text evidence="1">The sequence shown here is derived from an EMBL/GenBank/DDBJ whole genome shotgun (WGS) entry which is preliminary data.</text>
</comment>
<protein>
    <submittedName>
        <fullName evidence="1">Uncharacterized protein</fullName>
    </submittedName>
</protein>
<dbReference type="EMBL" id="CABITT030000008">
    <property type="protein sequence ID" value="VVB15474.1"/>
    <property type="molecule type" value="Genomic_DNA"/>
</dbReference>
<dbReference type="AlphaFoldDB" id="A0A565CPJ7"/>
<accession>A0A565CPJ7</accession>
<evidence type="ECO:0000313" key="1">
    <source>
        <dbReference type="EMBL" id="VVB15474.1"/>
    </source>
</evidence>
<proteinExistence type="predicted"/>
<gene>
    <name evidence="1" type="ORF">ANE_LOCUS25918</name>
</gene>
<dbReference type="Proteomes" id="UP000489600">
    <property type="component" value="Unassembled WGS sequence"/>
</dbReference>